<evidence type="ECO:0000313" key="2">
    <source>
        <dbReference type="Proteomes" id="UP000309186"/>
    </source>
</evidence>
<sequence>MKIVLKKKQLKSLNNKTISSAATPAIVGANGGNGACGTTEYCHFDKQLVPADTKVNTVPITF</sequence>
<organism evidence="1 2">
    <name type="scientific">Pseudoalteromonas phenolica</name>
    <dbReference type="NCBI Taxonomy" id="161398"/>
    <lineage>
        <taxon>Bacteria</taxon>
        <taxon>Pseudomonadati</taxon>
        <taxon>Pseudomonadota</taxon>
        <taxon>Gammaproteobacteria</taxon>
        <taxon>Alteromonadales</taxon>
        <taxon>Pseudoalteromonadaceae</taxon>
        <taxon>Pseudoalteromonas</taxon>
    </lineage>
</organism>
<protein>
    <submittedName>
        <fullName evidence="1">Uncharacterized protein</fullName>
    </submittedName>
</protein>
<dbReference type="Proteomes" id="UP000309186">
    <property type="component" value="Unassembled WGS sequence"/>
</dbReference>
<proteinExistence type="predicted"/>
<comment type="caution">
    <text evidence="1">The sequence shown here is derived from an EMBL/GenBank/DDBJ whole genome shotgun (WGS) entry which is preliminary data.</text>
</comment>
<dbReference type="RefSeq" id="WP_138480332.1">
    <property type="nucleotide sequence ID" value="NZ_PPSW01000011.1"/>
</dbReference>
<dbReference type="EMBL" id="PPSW01000011">
    <property type="protein sequence ID" value="TLX47654.1"/>
    <property type="molecule type" value="Genomic_DNA"/>
</dbReference>
<reference evidence="1 2" key="1">
    <citation type="submission" date="2018-01" db="EMBL/GenBank/DDBJ databases">
        <title>Co-occurrence of chitin degradation, pigmentation and bioactivity in marine Pseudoalteromonas.</title>
        <authorList>
            <person name="Paulsen S."/>
            <person name="Gram L."/>
            <person name="Machado H."/>
        </authorList>
    </citation>
    <scope>NUCLEOTIDE SEQUENCE [LARGE SCALE GENOMIC DNA]</scope>
    <source>
        <strain evidence="1 2">S3663</strain>
    </source>
</reference>
<evidence type="ECO:0000313" key="1">
    <source>
        <dbReference type="EMBL" id="TLX47654.1"/>
    </source>
</evidence>
<accession>A0A5R9Q494</accession>
<dbReference type="AlphaFoldDB" id="A0A5R9Q494"/>
<gene>
    <name evidence="1" type="ORF">C1E24_07870</name>
</gene>
<name>A0A5R9Q494_9GAMM</name>